<dbReference type="STRING" id="190974.SAMN05216439_0306"/>
<dbReference type="InterPro" id="IPR012031">
    <property type="entry name" value="MTH0776-like"/>
</dbReference>
<organism evidence="1 2">
    <name type="scientific">Methanobrevibacter gottschalkii</name>
    <dbReference type="NCBI Taxonomy" id="190974"/>
    <lineage>
        <taxon>Archaea</taxon>
        <taxon>Methanobacteriati</taxon>
        <taxon>Methanobacteriota</taxon>
        <taxon>Methanomada group</taxon>
        <taxon>Methanobacteria</taxon>
        <taxon>Methanobacteriales</taxon>
        <taxon>Methanobacteriaceae</taxon>
        <taxon>Methanobrevibacter</taxon>
    </lineage>
</organism>
<dbReference type="PIRSF" id="PIRSF006577">
    <property type="entry name" value="UCP006577"/>
    <property type="match status" value="1"/>
</dbReference>
<evidence type="ECO:0000313" key="1">
    <source>
        <dbReference type="EMBL" id="SEL29825.1"/>
    </source>
</evidence>
<reference evidence="1 2" key="1">
    <citation type="submission" date="2016-10" db="EMBL/GenBank/DDBJ databases">
        <authorList>
            <person name="de Groot N.N."/>
        </authorList>
    </citation>
    <scope>NUCLEOTIDE SEQUENCE [LARGE SCALE GENOMIC DNA]</scope>
    <source>
        <strain evidence="1 2">DSM 11978</strain>
    </source>
</reference>
<evidence type="ECO:0008006" key="3">
    <source>
        <dbReference type="Google" id="ProtNLM"/>
    </source>
</evidence>
<evidence type="ECO:0000313" key="2">
    <source>
        <dbReference type="Proteomes" id="UP000199506"/>
    </source>
</evidence>
<accession>A0A1H7P3L7</accession>
<dbReference type="Proteomes" id="UP000199506">
    <property type="component" value="Unassembled WGS sequence"/>
</dbReference>
<dbReference type="Pfam" id="PF08979">
    <property type="entry name" value="DUF1894"/>
    <property type="match status" value="1"/>
</dbReference>
<protein>
    <recommendedName>
        <fullName evidence="3">DUF1894 domain-containing protein</fullName>
    </recommendedName>
</protein>
<gene>
    <name evidence="1" type="ORF">SAMN05216439_0306</name>
</gene>
<sequence length="104" mass="11669">MSFCLDTYLQQSDDYEIHASKAGFKDCAMIIRFKADDLVYVKPGDEVLGVRVIGIPPIPIGFDHNKGTVFIPYTKPCHGTSVVELPINEEEIEKIRKLDTGNKK</sequence>
<dbReference type="AlphaFoldDB" id="A0A1H7P3L7"/>
<proteinExistence type="predicted"/>
<dbReference type="RefSeq" id="WP_069574372.1">
    <property type="nucleotide sequence ID" value="NZ_FOAK01000014.1"/>
</dbReference>
<dbReference type="OrthoDB" id="109565at2157"/>
<name>A0A1H7P3L7_9EURY</name>
<dbReference type="EMBL" id="FOAK01000014">
    <property type="protein sequence ID" value="SEL29825.1"/>
    <property type="molecule type" value="Genomic_DNA"/>
</dbReference>